<evidence type="ECO:0000256" key="10">
    <source>
        <dbReference type="ARBA" id="ARBA00022833"/>
    </source>
</evidence>
<feature type="active site" evidence="13">
    <location>
        <position position="297"/>
    </location>
</feature>
<dbReference type="InterPro" id="IPR050414">
    <property type="entry name" value="Fungal_M35_metalloproteases"/>
</dbReference>
<gene>
    <name evidence="17" type="ORF">E4U42_006202</name>
</gene>
<feature type="binding site" evidence="14">
    <location>
        <position position="296"/>
    </location>
    <ligand>
        <name>Zn(2+)</name>
        <dbReference type="ChEBI" id="CHEBI:29105"/>
        <note>catalytic</note>
    </ligand>
</feature>
<feature type="domain" description="Lysine-specific metallo-endopeptidase" evidence="16">
    <location>
        <begin position="188"/>
        <end position="337"/>
    </location>
</feature>
<evidence type="ECO:0000256" key="7">
    <source>
        <dbReference type="ARBA" id="ARBA00022723"/>
    </source>
</evidence>
<dbReference type="Pfam" id="PF02102">
    <property type="entry name" value="Peptidase_M35"/>
    <property type="match status" value="1"/>
</dbReference>
<dbReference type="EC" id="3.4.24.39" evidence="15"/>
<evidence type="ECO:0000256" key="9">
    <source>
        <dbReference type="ARBA" id="ARBA00022801"/>
    </source>
</evidence>
<reference evidence="17" key="1">
    <citation type="journal article" date="2020" name="bioRxiv">
        <title>Whole genome comparisons of ergot fungi reveals the divergence and evolution of species within the genus Claviceps are the result of varying mechanisms driving genome evolution and host range expansion.</title>
        <authorList>
            <person name="Wyka S.A."/>
            <person name="Mondo S.J."/>
            <person name="Liu M."/>
            <person name="Dettman J."/>
            <person name="Nalam V."/>
            <person name="Broders K.D."/>
        </authorList>
    </citation>
    <scope>NUCLEOTIDE SEQUENCE</scope>
    <source>
        <strain evidence="17">CCC 489</strain>
    </source>
</reference>
<comment type="caution">
    <text evidence="17">The sequence shown here is derived from an EMBL/GenBank/DDBJ whole genome shotgun (WGS) entry which is preliminary data.</text>
</comment>
<comment type="similarity">
    <text evidence="3 15">Belongs to the peptidase M35 family.</text>
</comment>
<proteinExistence type="inferred from homology"/>
<dbReference type="AlphaFoldDB" id="A0A8K0J2N2"/>
<keyword evidence="5 15" id="KW-0645">Protease</keyword>
<keyword evidence="6 15" id="KW-0165">Cleavage on pair of basic residues</keyword>
<evidence type="ECO:0000256" key="14">
    <source>
        <dbReference type="PIRSR" id="PIRSR601384-2"/>
    </source>
</evidence>
<evidence type="ECO:0000256" key="6">
    <source>
        <dbReference type="ARBA" id="ARBA00022685"/>
    </source>
</evidence>
<comment type="catalytic activity">
    <reaction evidence="1 15">
        <text>Preferential cleavage of bonds with hydrophobic residues in P1'. Also 3-Asn-|-Gln-4 and 8-Gly-|-Ser-9 bonds in insulin B chain.</text>
        <dbReference type="EC" id="3.4.24.39"/>
    </reaction>
</comment>
<dbReference type="OrthoDB" id="412874at2759"/>
<dbReference type="InterPro" id="IPR001384">
    <property type="entry name" value="Peptidase_M35"/>
</dbReference>
<dbReference type="CDD" id="cd11008">
    <property type="entry name" value="M35_deuterolysin_like"/>
    <property type="match status" value="1"/>
</dbReference>
<evidence type="ECO:0000256" key="4">
    <source>
        <dbReference type="ARBA" id="ARBA00022525"/>
    </source>
</evidence>
<dbReference type="PRINTS" id="PR00768">
    <property type="entry name" value="DEUTEROLYSIN"/>
</dbReference>
<keyword evidence="10 14" id="KW-0862">Zinc</keyword>
<dbReference type="GO" id="GO:0046872">
    <property type="term" value="F:metal ion binding"/>
    <property type="evidence" value="ECO:0007669"/>
    <property type="project" value="UniProtKB-KW"/>
</dbReference>
<organism evidence="17 18">
    <name type="scientific">Claviceps africana</name>
    <dbReference type="NCBI Taxonomy" id="83212"/>
    <lineage>
        <taxon>Eukaryota</taxon>
        <taxon>Fungi</taxon>
        <taxon>Dikarya</taxon>
        <taxon>Ascomycota</taxon>
        <taxon>Pezizomycotina</taxon>
        <taxon>Sordariomycetes</taxon>
        <taxon>Hypocreomycetidae</taxon>
        <taxon>Hypocreales</taxon>
        <taxon>Clavicipitaceae</taxon>
        <taxon>Claviceps</taxon>
    </lineage>
</organism>
<dbReference type="Gene3D" id="3.40.390.10">
    <property type="entry name" value="Collagenase (Catalytic Domain)"/>
    <property type="match status" value="1"/>
</dbReference>
<name>A0A8K0J2N2_9HYPO</name>
<keyword evidence="18" id="KW-1185">Reference proteome</keyword>
<evidence type="ECO:0000256" key="11">
    <source>
        <dbReference type="ARBA" id="ARBA00023049"/>
    </source>
</evidence>
<protein>
    <recommendedName>
        <fullName evidence="15">Neutral protease 2</fullName>
        <ecNumber evidence="15">3.4.24.39</ecNumber>
    </recommendedName>
    <alternativeName>
        <fullName evidence="15">Deuterolysin</fullName>
    </alternativeName>
</protein>
<evidence type="ECO:0000313" key="17">
    <source>
        <dbReference type="EMBL" id="KAG5920411.1"/>
    </source>
</evidence>
<keyword evidence="12" id="KW-0865">Zymogen</keyword>
<comment type="cofactor">
    <cofactor evidence="14 15">
        <name>Zn(2+)</name>
        <dbReference type="ChEBI" id="CHEBI:29105"/>
    </cofactor>
    <text evidence="14 15">Binds 1 zinc ion per subunit.</text>
</comment>
<sequence length="343" mass="36509">MRFLATIASLVSLAAAAPQAEIPLHVTLETAGNSAVKATIANNGETNIRVFRTGSILDQAAIQKAYVTGEDGTKVRFHGIRQRISTQNIHDDSFEDIPAGKSVDVVFDVAQVHDLSSGGTFDIQSRGVMHYATQDNNHLAGSVPYESNTLRVTVDGPKAASVLKSFRATKRSTVAGDCTGANLSAAQNDLASCGRVARVALAAAQTNDQKMQEYFKDTSAATKNHVASVFNLVVNECNNRGVNSFHCADIGHSCGGNVVAYTTIDSSYQVYCDLFFNLPALTNSCHAQDQATTVVHEMTHLLSVAETSDLAYGYSNIMKLDTASALNNAESYSLFTNALLAGC</sequence>
<accession>A0A8K0J2N2</accession>
<dbReference type="EMBL" id="SRPY01000614">
    <property type="protein sequence ID" value="KAG5920411.1"/>
    <property type="molecule type" value="Genomic_DNA"/>
</dbReference>
<feature type="chain" id="PRO_5035490371" description="Neutral protease 2" evidence="15">
    <location>
        <begin position="17"/>
        <end position="343"/>
    </location>
</feature>
<evidence type="ECO:0000256" key="5">
    <source>
        <dbReference type="ARBA" id="ARBA00022670"/>
    </source>
</evidence>
<feature type="binding site" evidence="14">
    <location>
        <position position="309"/>
    </location>
    <ligand>
        <name>Zn(2+)</name>
        <dbReference type="ChEBI" id="CHEBI:29105"/>
        <note>catalytic</note>
    </ligand>
</feature>
<evidence type="ECO:0000256" key="12">
    <source>
        <dbReference type="ARBA" id="ARBA00023145"/>
    </source>
</evidence>
<feature type="binding site" evidence="14">
    <location>
        <position position="300"/>
    </location>
    <ligand>
        <name>Zn(2+)</name>
        <dbReference type="ChEBI" id="CHEBI:29105"/>
        <note>catalytic</note>
    </ligand>
</feature>
<evidence type="ECO:0000256" key="15">
    <source>
        <dbReference type="RuleBase" id="RU361126"/>
    </source>
</evidence>
<keyword evidence="9 15" id="KW-0378">Hydrolase</keyword>
<evidence type="ECO:0000256" key="8">
    <source>
        <dbReference type="ARBA" id="ARBA00022729"/>
    </source>
</evidence>
<evidence type="ECO:0000256" key="3">
    <source>
        <dbReference type="ARBA" id="ARBA00010279"/>
    </source>
</evidence>
<dbReference type="GO" id="GO:0006508">
    <property type="term" value="P:proteolysis"/>
    <property type="evidence" value="ECO:0007669"/>
    <property type="project" value="UniProtKB-KW"/>
</dbReference>
<evidence type="ECO:0000256" key="13">
    <source>
        <dbReference type="PIRSR" id="PIRSR601384-1"/>
    </source>
</evidence>
<evidence type="ECO:0000256" key="2">
    <source>
        <dbReference type="ARBA" id="ARBA00004613"/>
    </source>
</evidence>
<evidence type="ECO:0000259" key="16">
    <source>
        <dbReference type="SMART" id="SM01351"/>
    </source>
</evidence>
<dbReference type="SUPFAM" id="SSF55486">
    <property type="entry name" value="Metalloproteases ('zincins'), catalytic domain"/>
    <property type="match status" value="1"/>
</dbReference>
<dbReference type="GO" id="GO:0005576">
    <property type="term" value="C:extracellular region"/>
    <property type="evidence" value="ECO:0007669"/>
    <property type="project" value="UniProtKB-SubCell"/>
</dbReference>
<comment type="subcellular location">
    <subcellularLocation>
        <location evidence="2 15">Secreted</location>
    </subcellularLocation>
</comment>
<dbReference type="InterPro" id="IPR024079">
    <property type="entry name" value="MetalloPept_cat_dom_sf"/>
</dbReference>
<feature type="signal peptide" evidence="15">
    <location>
        <begin position="1"/>
        <end position="16"/>
    </location>
</feature>
<dbReference type="GO" id="GO:0004222">
    <property type="term" value="F:metalloendopeptidase activity"/>
    <property type="evidence" value="ECO:0007669"/>
    <property type="project" value="InterPro"/>
</dbReference>
<dbReference type="InterPro" id="IPR029463">
    <property type="entry name" value="Lys_MEP"/>
</dbReference>
<dbReference type="Proteomes" id="UP000811619">
    <property type="component" value="Unassembled WGS sequence"/>
</dbReference>
<keyword evidence="4 15" id="KW-0964">Secreted</keyword>
<dbReference type="SMART" id="SM01351">
    <property type="entry name" value="Aspzincin_M35"/>
    <property type="match status" value="1"/>
</dbReference>
<evidence type="ECO:0000256" key="1">
    <source>
        <dbReference type="ARBA" id="ARBA00001187"/>
    </source>
</evidence>
<keyword evidence="7 14" id="KW-0479">Metal-binding</keyword>
<keyword evidence="11 15" id="KW-0482">Metalloprotease</keyword>
<dbReference type="PANTHER" id="PTHR37016">
    <property type="match status" value="1"/>
</dbReference>
<keyword evidence="8 15" id="KW-0732">Signal</keyword>
<dbReference type="Gene3D" id="2.60.40.2970">
    <property type="match status" value="1"/>
</dbReference>
<comment type="function">
    <text evidence="15">Secreted metalloproteinase that allows assimilation of proteinaceous substrates. Shows high activities on basic nuclear substrates such as histone and protamine.</text>
</comment>
<evidence type="ECO:0000313" key="18">
    <source>
        <dbReference type="Proteomes" id="UP000811619"/>
    </source>
</evidence>
<dbReference type="PANTHER" id="PTHR37016:SF3">
    <property type="entry name" value="NEUTRAL PROTEASE 2-RELATED"/>
    <property type="match status" value="1"/>
</dbReference>